<dbReference type="AlphaFoldDB" id="A0A512RHI7"/>
<gene>
    <name evidence="1" type="ORF">CCY01nite_14100</name>
</gene>
<dbReference type="RefSeq" id="WP_146859166.1">
    <property type="nucleotide sequence ID" value="NZ_BKAU01000001.1"/>
</dbReference>
<keyword evidence="2" id="KW-1185">Reference proteome</keyword>
<protein>
    <submittedName>
        <fullName evidence="1">Uncharacterized protein</fullName>
    </submittedName>
</protein>
<comment type="caution">
    <text evidence="1">The sequence shown here is derived from an EMBL/GenBank/DDBJ whole genome shotgun (WGS) entry which is preliminary data.</text>
</comment>
<dbReference type="EMBL" id="BKAU01000001">
    <property type="protein sequence ID" value="GEP95150.1"/>
    <property type="molecule type" value="Genomic_DNA"/>
</dbReference>
<accession>A0A512RHI7</accession>
<dbReference type="Proteomes" id="UP000321436">
    <property type="component" value="Unassembled WGS sequence"/>
</dbReference>
<proteinExistence type="predicted"/>
<name>A0A512RHI7_9BACT</name>
<evidence type="ECO:0000313" key="2">
    <source>
        <dbReference type="Proteomes" id="UP000321436"/>
    </source>
</evidence>
<reference evidence="1 2" key="1">
    <citation type="submission" date="2019-07" db="EMBL/GenBank/DDBJ databases">
        <title>Whole genome shotgun sequence of Chitinophaga cymbidii NBRC 109752.</title>
        <authorList>
            <person name="Hosoyama A."/>
            <person name="Uohara A."/>
            <person name="Ohji S."/>
            <person name="Ichikawa N."/>
        </authorList>
    </citation>
    <scope>NUCLEOTIDE SEQUENCE [LARGE SCALE GENOMIC DNA]</scope>
    <source>
        <strain evidence="1 2">NBRC 109752</strain>
    </source>
</reference>
<organism evidence="1 2">
    <name type="scientific">Chitinophaga cymbidii</name>
    <dbReference type="NCBI Taxonomy" id="1096750"/>
    <lineage>
        <taxon>Bacteria</taxon>
        <taxon>Pseudomonadati</taxon>
        <taxon>Bacteroidota</taxon>
        <taxon>Chitinophagia</taxon>
        <taxon>Chitinophagales</taxon>
        <taxon>Chitinophagaceae</taxon>
        <taxon>Chitinophaga</taxon>
    </lineage>
</organism>
<evidence type="ECO:0000313" key="1">
    <source>
        <dbReference type="EMBL" id="GEP95150.1"/>
    </source>
</evidence>
<sequence>MQKDRSRKRHTKKHAEMRLTQVKRVLKQMENNLGAYRKPMYENLEKAGRLGEKLERLWLQPVFFDELMKLVHRRNDALEDVGD</sequence>